<comment type="subcellular location">
    <subcellularLocation>
        <location evidence="1">Mitochondrion inner membrane</location>
        <topology evidence="1">Single-pass membrane protein</topology>
    </subcellularLocation>
</comment>
<dbReference type="Pfam" id="PF02935">
    <property type="entry name" value="COX7C"/>
    <property type="match status" value="1"/>
</dbReference>
<comment type="similarity">
    <text evidence="3">Belongs to the cytochrome c oxidase VIIc family.</text>
</comment>
<reference evidence="13" key="1">
    <citation type="journal article" date="2023" name="Front. Mar. Sci.">
        <title>A new Merluccius polli reference genome to investigate the effects of global change in West African waters.</title>
        <authorList>
            <person name="Mateo J.L."/>
            <person name="Blanco-Fernandez C."/>
            <person name="Garcia-Vazquez E."/>
            <person name="Machado-Schiaffino G."/>
        </authorList>
    </citation>
    <scope>NUCLEOTIDE SEQUENCE</scope>
    <source>
        <strain evidence="13">C29</strain>
        <tissue evidence="13">Fin</tissue>
    </source>
</reference>
<evidence type="ECO:0000256" key="3">
    <source>
        <dbReference type="ARBA" id="ARBA00010514"/>
    </source>
</evidence>
<comment type="caution">
    <text evidence="13">The sequence shown here is derived from an EMBL/GenBank/DDBJ whole genome shotgun (WGS) entry which is preliminary data.</text>
</comment>
<dbReference type="PANTHER" id="PTHR13313:SF0">
    <property type="entry name" value="CYTOCHROME C OXIDASE SUBUNIT 7C, MITOCHONDRIAL"/>
    <property type="match status" value="1"/>
</dbReference>
<dbReference type="FunFam" id="4.10.49.10:FF:000001">
    <property type="entry name" value="Cytochrome c oxidase subunit 7C"/>
    <property type="match status" value="1"/>
</dbReference>
<accession>A0AA47NP56</accession>
<dbReference type="CDD" id="cd00929">
    <property type="entry name" value="Cyt_c_Oxidase_VIIc"/>
    <property type="match status" value="1"/>
</dbReference>
<dbReference type="InterPro" id="IPR004202">
    <property type="entry name" value="COX7C/Cox8"/>
</dbReference>
<protein>
    <recommendedName>
        <fullName evidence="4">Cytochrome c oxidase subunit 7C, mitochondrial</fullName>
    </recommendedName>
    <alternativeName>
        <fullName evidence="11">Cytochrome c oxidase polypeptide VIIc</fullName>
    </alternativeName>
</protein>
<sequence length="124" mass="14087">MLGQAVRRFATSAVRSSHYSEGPGQAFVPYKPNDTSTPCVYAEIHPATRRPVRSPFCRAMTYKYSKTCGPPRICQRFALLCRGMSHNLPFSVENKWRLLGLMVAFFGSGFIFPFIVVRHQILKK</sequence>
<evidence type="ECO:0000256" key="11">
    <source>
        <dbReference type="ARBA" id="ARBA00031140"/>
    </source>
</evidence>
<evidence type="ECO:0000256" key="7">
    <source>
        <dbReference type="ARBA" id="ARBA00022946"/>
    </source>
</evidence>
<dbReference type="GO" id="GO:0005743">
    <property type="term" value="C:mitochondrial inner membrane"/>
    <property type="evidence" value="ECO:0007669"/>
    <property type="project" value="UniProtKB-SubCell"/>
</dbReference>
<dbReference type="GO" id="GO:0045277">
    <property type="term" value="C:respiratory chain complex IV"/>
    <property type="evidence" value="ECO:0007669"/>
    <property type="project" value="InterPro"/>
</dbReference>
<evidence type="ECO:0000256" key="5">
    <source>
        <dbReference type="ARBA" id="ARBA00022692"/>
    </source>
</evidence>
<evidence type="ECO:0000256" key="1">
    <source>
        <dbReference type="ARBA" id="ARBA00004434"/>
    </source>
</evidence>
<evidence type="ECO:0000313" key="14">
    <source>
        <dbReference type="Proteomes" id="UP001174136"/>
    </source>
</evidence>
<dbReference type="GO" id="GO:0006123">
    <property type="term" value="P:mitochondrial electron transport, cytochrome c to oxygen"/>
    <property type="evidence" value="ECO:0007669"/>
    <property type="project" value="InterPro"/>
</dbReference>
<proteinExistence type="inferred from homology"/>
<gene>
    <name evidence="13" type="primary">Cox7c</name>
    <name evidence="13" type="ORF">N1851_033820</name>
</gene>
<feature type="transmembrane region" description="Helical" evidence="12">
    <location>
        <begin position="96"/>
        <end position="117"/>
    </location>
</feature>
<keyword evidence="8 12" id="KW-1133">Transmembrane helix</keyword>
<keyword evidence="14" id="KW-1185">Reference proteome</keyword>
<keyword evidence="9" id="KW-0496">Mitochondrion</keyword>
<dbReference type="AlphaFoldDB" id="A0AA47NP56"/>
<evidence type="ECO:0000256" key="4">
    <source>
        <dbReference type="ARBA" id="ARBA00017004"/>
    </source>
</evidence>
<keyword evidence="5 12" id="KW-0812">Transmembrane</keyword>
<keyword evidence="7" id="KW-0809">Transit peptide</keyword>
<dbReference type="Gene3D" id="4.10.49.10">
    <property type="entry name" value="Cytochrome c oxidase subunit VIIc"/>
    <property type="match status" value="1"/>
</dbReference>
<evidence type="ECO:0000256" key="6">
    <source>
        <dbReference type="ARBA" id="ARBA00022792"/>
    </source>
</evidence>
<dbReference type="SUPFAM" id="SSF81427">
    <property type="entry name" value="Mitochondrial cytochrome c oxidase subunit VIIc (aka VIIIa)"/>
    <property type="match status" value="1"/>
</dbReference>
<dbReference type="InterPro" id="IPR036636">
    <property type="entry name" value="COX7C/Cox8_sf"/>
</dbReference>
<dbReference type="EMBL" id="JAOPHQ010006543">
    <property type="protein sequence ID" value="KAK0131467.1"/>
    <property type="molecule type" value="Genomic_DNA"/>
</dbReference>
<comment type="pathway">
    <text evidence="2">Energy metabolism; oxidative phosphorylation.</text>
</comment>
<evidence type="ECO:0000313" key="13">
    <source>
        <dbReference type="EMBL" id="KAK0131467.1"/>
    </source>
</evidence>
<dbReference type="Proteomes" id="UP001174136">
    <property type="component" value="Unassembled WGS sequence"/>
</dbReference>
<evidence type="ECO:0000256" key="12">
    <source>
        <dbReference type="SAM" id="Phobius"/>
    </source>
</evidence>
<dbReference type="PANTHER" id="PTHR13313">
    <property type="entry name" value="CYTOCHROME C OXIDASE SUBUNIT VIIC"/>
    <property type="match status" value="1"/>
</dbReference>
<organism evidence="13 14">
    <name type="scientific">Merluccius polli</name>
    <name type="common">Benguela hake</name>
    <name type="synonym">Merluccius cadenati</name>
    <dbReference type="NCBI Taxonomy" id="89951"/>
    <lineage>
        <taxon>Eukaryota</taxon>
        <taxon>Metazoa</taxon>
        <taxon>Chordata</taxon>
        <taxon>Craniata</taxon>
        <taxon>Vertebrata</taxon>
        <taxon>Euteleostomi</taxon>
        <taxon>Actinopterygii</taxon>
        <taxon>Neopterygii</taxon>
        <taxon>Teleostei</taxon>
        <taxon>Neoteleostei</taxon>
        <taxon>Acanthomorphata</taxon>
        <taxon>Zeiogadaria</taxon>
        <taxon>Gadariae</taxon>
        <taxon>Gadiformes</taxon>
        <taxon>Gadoidei</taxon>
        <taxon>Merlucciidae</taxon>
        <taxon>Merluccius</taxon>
    </lineage>
</organism>
<name>A0AA47NP56_MERPO</name>
<evidence type="ECO:0000256" key="2">
    <source>
        <dbReference type="ARBA" id="ARBA00004673"/>
    </source>
</evidence>
<evidence type="ECO:0000256" key="9">
    <source>
        <dbReference type="ARBA" id="ARBA00023128"/>
    </source>
</evidence>
<keyword evidence="6" id="KW-0999">Mitochondrion inner membrane</keyword>
<keyword evidence="10 12" id="KW-0472">Membrane</keyword>
<evidence type="ECO:0000256" key="8">
    <source>
        <dbReference type="ARBA" id="ARBA00022989"/>
    </source>
</evidence>
<evidence type="ECO:0000256" key="10">
    <source>
        <dbReference type="ARBA" id="ARBA00023136"/>
    </source>
</evidence>